<dbReference type="GO" id="GO:0005525">
    <property type="term" value="F:GTP binding"/>
    <property type="evidence" value="ECO:0007669"/>
    <property type="project" value="UniProtKB-KW"/>
</dbReference>
<name>A0A9D4DX42_DREPO</name>
<dbReference type="Gene3D" id="3.40.50.300">
    <property type="entry name" value="P-loop containing nucleotide triphosphate hydrolases"/>
    <property type="match status" value="1"/>
</dbReference>
<dbReference type="GO" id="GO:0008270">
    <property type="term" value="F:zinc ion binding"/>
    <property type="evidence" value="ECO:0007669"/>
    <property type="project" value="InterPro"/>
</dbReference>
<dbReference type="InterPro" id="IPR030379">
    <property type="entry name" value="G_SEPTIN_dom"/>
</dbReference>
<dbReference type="EMBL" id="JAIWYP010000009">
    <property type="protein sequence ID" value="KAH3768536.1"/>
    <property type="molecule type" value="Genomic_DNA"/>
</dbReference>
<dbReference type="PROSITE" id="PS50853">
    <property type="entry name" value="FN3"/>
    <property type="match status" value="1"/>
</dbReference>
<dbReference type="InterPro" id="IPR000315">
    <property type="entry name" value="Znf_B-box"/>
</dbReference>
<dbReference type="PROSITE" id="PS00675">
    <property type="entry name" value="SIGMA54_INTERACT_1"/>
    <property type="match status" value="1"/>
</dbReference>
<dbReference type="Gene3D" id="2.60.40.10">
    <property type="entry name" value="Immunoglobulins"/>
    <property type="match status" value="1"/>
</dbReference>
<organism evidence="4 5">
    <name type="scientific">Dreissena polymorpha</name>
    <name type="common">Zebra mussel</name>
    <name type="synonym">Mytilus polymorpha</name>
    <dbReference type="NCBI Taxonomy" id="45954"/>
    <lineage>
        <taxon>Eukaryota</taxon>
        <taxon>Metazoa</taxon>
        <taxon>Spiralia</taxon>
        <taxon>Lophotrochozoa</taxon>
        <taxon>Mollusca</taxon>
        <taxon>Bivalvia</taxon>
        <taxon>Autobranchia</taxon>
        <taxon>Heteroconchia</taxon>
        <taxon>Euheterodonta</taxon>
        <taxon>Imparidentia</taxon>
        <taxon>Neoheterodontei</taxon>
        <taxon>Myida</taxon>
        <taxon>Dreissenoidea</taxon>
        <taxon>Dreissenidae</taxon>
        <taxon>Dreissena</taxon>
    </lineage>
</organism>
<accession>A0A9D4DX42</accession>
<comment type="similarity">
    <text evidence="1">Belongs to the TRAFAC class TrmE-Era-EngA-EngB-Septin-like GTPase superfamily. Septin GTPase family.</text>
</comment>
<dbReference type="SUPFAM" id="SSF52540">
    <property type="entry name" value="P-loop containing nucleoside triphosphate hydrolases"/>
    <property type="match status" value="1"/>
</dbReference>
<dbReference type="PANTHER" id="PTHR32046">
    <property type="entry name" value="G DOMAIN-CONTAINING PROTEIN"/>
    <property type="match status" value="1"/>
</dbReference>
<dbReference type="PANTHER" id="PTHR32046:SF14">
    <property type="match status" value="1"/>
</dbReference>
<reference evidence="4" key="1">
    <citation type="journal article" date="2019" name="bioRxiv">
        <title>The Genome of the Zebra Mussel, Dreissena polymorpha: A Resource for Invasive Species Research.</title>
        <authorList>
            <person name="McCartney M.A."/>
            <person name="Auch B."/>
            <person name="Kono T."/>
            <person name="Mallez S."/>
            <person name="Zhang Y."/>
            <person name="Obille A."/>
            <person name="Becker A."/>
            <person name="Abrahante J.E."/>
            <person name="Garbe J."/>
            <person name="Badalamenti J.P."/>
            <person name="Herman A."/>
            <person name="Mangelson H."/>
            <person name="Liachko I."/>
            <person name="Sullivan S."/>
            <person name="Sone E.D."/>
            <person name="Koren S."/>
            <person name="Silverstein K.A.T."/>
            <person name="Beckman K.B."/>
            <person name="Gohl D.M."/>
        </authorList>
    </citation>
    <scope>NUCLEOTIDE SEQUENCE</scope>
    <source>
        <strain evidence="4">Duluth1</strain>
        <tissue evidence="4">Whole animal</tissue>
    </source>
</reference>
<dbReference type="CDD" id="cd00063">
    <property type="entry name" value="FN3"/>
    <property type="match status" value="1"/>
</dbReference>
<comment type="caution">
    <text evidence="4">The sequence shown here is derived from an EMBL/GenBank/DDBJ whole genome shotgun (WGS) entry which is preliminary data.</text>
</comment>
<dbReference type="SMART" id="SM00060">
    <property type="entry name" value="FN3"/>
    <property type="match status" value="1"/>
</dbReference>
<dbReference type="SUPFAM" id="SSF49265">
    <property type="entry name" value="Fibronectin type III"/>
    <property type="match status" value="1"/>
</dbReference>
<evidence type="ECO:0000256" key="1">
    <source>
        <dbReference type="RuleBase" id="RU004560"/>
    </source>
</evidence>
<feature type="domain" description="Fibronectin type-III" evidence="3">
    <location>
        <begin position="1045"/>
        <end position="1142"/>
    </location>
</feature>
<dbReference type="InterPro" id="IPR027417">
    <property type="entry name" value="P-loop_NTPase"/>
</dbReference>
<evidence type="ECO:0000313" key="4">
    <source>
        <dbReference type="EMBL" id="KAH3768536.1"/>
    </source>
</evidence>
<reference evidence="4" key="2">
    <citation type="submission" date="2020-11" db="EMBL/GenBank/DDBJ databases">
        <authorList>
            <person name="McCartney M.A."/>
            <person name="Auch B."/>
            <person name="Kono T."/>
            <person name="Mallez S."/>
            <person name="Becker A."/>
            <person name="Gohl D.M."/>
            <person name="Silverstein K.A.T."/>
            <person name="Koren S."/>
            <person name="Bechman K.B."/>
            <person name="Herman A."/>
            <person name="Abrahante J.E."/>
            <person name="Garbe J."/>
        </authorList>
    </citation>
    <scope>NUCLEOTIDE SEQUENCE</scope>
    <source>
        <strain evidence="4">Duluth1</strain>
        <tissue evidence="4">Whole animal</tissue>
    </source>
</reference>
<evidence type="ECO:0000256" key="2">
    <source>
        <dbReference type="SAM" id="MobiDB-lite"/>
    </source>
</evidence>
<dbReference type="Pfam" id="PF00735">
    <property type="entry name" value="Septin"/>
    <property type="match status" value="1"/>
</dbReference>
<dbReference type="InterPro" id="IPR036116">
    <property type="entry name" value="FN3_sf"/>
</dbReference>
<protein>
    <recommendedName>
        <fullName evidence="3">Fibronectin type-III domain-containing protein</fullName>
    </recommendedName>
</protein>
<proteinExistence type="inferred from homology"/>
<dbReference type="InterPro" id="IPR003961">
    <property type="entry name" value="FN3_dom"/>
</dbReference>
<evidence type="ECO:0000259" key="3">
    <source>
        <dbReference type="PROSITE" id="PS50853"/>
    </source>
</evidence>
<keyword evidence="1" id="KW-0547">Nucleotide-binding</keyword>
<feature type="region of interest" description="Disordered" evidence="2">
    <location>
        <begin position="1019"/>
        <end position="1038"/>
    </location>
</feature>
<dbReference type="Proteomes" id="UP000828390">
    <property type="component" value="Unassembled WGS sequence"/>
</dbReference>
<evidence type="ECO:0000313" key="5">
    <source>
        <dbReference type="Proteomes" id="UP000828390"/>
    </source>
</evidence>
<keyword evidence="1" id="KW-0342">GTP-binding</keyword>
<dbReference type="InterPro" id="IPR013783">
    <property type="entry name" value="Ig-like_fold"/>
</dbReference>
<gene>
    <name evidence="4" type="ORF">DPMN_169750</name>
</gene>
<sequence>MASPSGDEVSGCKAGPIHDDSNLGNIKSPKTVNKVSDIFNMEQYMEKISANNINTLCDFCKRQGVAISASLYCQQCGSLCEECSKRHRTQDLTKEHVLITIDKNEIQLKATLQMCEICTFNRKSVAAALFCPQCDNEFLCNECGQNHNAQKSTRSHVLSDIGNYVDPTIENSPLERGERMCELCTFKGESVAAEWFCPQCDDELLCNDCGKNHNAQKSTRSHVLSDVANYVEQSNEIVPTRRFDKMCEPCTFTGKSIVAELYCPQCDNEFLCNACGRIHNAQKTTRSHVLSDVANYVDQSHENVPTKRCDKMCEPCTFNGKSVVAALFCPQCDNEFLCNECGTNHNAQKSTRSHVLSGIGNYVHPTIEKVPTERPDGMCDPCRFNGKSVIAELFCPQCDNELLCNYCAKHHNAHKSTRSHVLSELSKYVDSPRENVPPKQSDRMCETCTFNGKCVSAAWFCPQCDNELLCNDCGKNHNAQKSTRTHNLDDILNYKNPIPKETSSKDCAKVCAPCNNKGKSVLASSSCLQCHDELLCNNCAELHRAQRSTCDHTLNDISIITGHISPEVFSSMICENCKFQGNSRIATYFCKICDNDLFCDSCGKNHKVQKLTRGHELSDITQYNVQQTFDDSNKTQKRLCKPCHNQNNISDASFFCPECANELLCNGCCKNHQVQKSTKDHRPLSVDEFNDHVNLELTSDDSILLCEPCKFLNMSVTAIHFCPQCENELLCDVCGKKHKAQKSTKDHKLHDAKNYENRKMADTSFEVKNTSFCTPCKLQQKGAVALYVCEECNYSLLCMACGKLHGEQQSTNGHTLTDISTINSEQSVNLPHTSGSTDLSCGPCKRLNKTENPFHICSECENELLCNMCVQKHQSHALTKLIYTNQTRDDVNLQITQDTAEFDKLSEAICDFCKDIGKNNKAITICRECEYNMLCQSCSDLHKVVKATRIHVQFNIEHLSADIGQNKLLCNPCSLNKIHIEASHYCPDCCNLPFCLKCVEEHNSEPLSHSVFQITEEEENKNTANTIESSSTSKTVNNEEAVSRTPGCPFASDIGCDTITLFWNMPSKFEAGDHFQIGYKDVTTGSKWKFYENEGEFERENLLVLRNLKFETQYVFRVRVIHGDEIEGPYSDVSSVFTTLRSPAAQIIPLCKRLSNEHASPIIYRLSVTETKDARNEKANSKKFEFGFPGPGVLFEKTLLLVGETGTGKSTLVDVIVNYILGVNWNDPVRFTIINLEKEEERRSENQAQSQTDRITCYTIHPHEGSKLAYTVNIIDTPGFGDTKGLETDQKFVERISALFNSNPPLGIQTIDAVCCAIKAPDSRLTPMQSYIFHSIMSLFGKDIEDNICTLITFADRMDPPVLAALRESELPFGKHFPFNNGALFTKPSTEDRHSLSPMLWDMGQSSMRQLIGHLDALKRRSLTLTNDVLLERHRLETCVKEIQPLLDVGLIKINALKHEIKQFEDNKSTIEDNKNFTYTTVIIRQELQPLPKGQHVTNCLHCNNTCHENCRIPNDEDKKGCWAMDGNGFCRICEDKCFWDKHKNTPYIIKYISVEETKTYAEMKAKYEEASKKHMTYSEILERKNNELNQIADVIEEMMINVRNCNMRLCEIALRPNPLTMTQHIDMMIENEKLLKKSGWLQRIEALNRIRERAQVIDKAESFTRDNRQIKERFRELFGYDK</sequence>
<dbReference type="CDD" id="cd19757">
    <property type="entry name" value="Bbox1"/>
    <property type="match status" value="1"/>
</dbReference>
<feature type="compositionally biased region" description="Polar residues" evidence="2">
    <location>
        <begin position="1029"/>
        <end position="1038"/>
    </location>
</feature>
<dbReference type="InterPro" id="IPR025662">
    <property type="entry name" value="Sigma_54_int_dom_ATP-bd_1"/>
</dbReference>
<feature type="region of interest" description="Disordered" evidence="2">
    <location>
        <begin position="1"/>
        <end position="28"/>
    </location>
</feature>
<dbReference type="SMART" id="SM00336">
    <property type="entry name" value="BBOX"/>
    <property type="match status" value="11"/>
</dbReference>
<keyword evidence="5" id="KW-1185">Reference proteome</keyword>